<evidence type="ECO:0000313" key="3">
    <source>
        <dbReference type="Proteomes" id="UP001054837"/>
    </source>
</evidence>
<dbReference type="InterPro" id="IPR031731">
    <property type="entry name" value="CX9C"/>
</dbReference>
<feature type="domain" description="IMS import disulfide relay-system CHCH-CHCH-like Cx9C" evidence="1">
    <location>
        <begin position="29"/>
        <end position="73"/>
    </location>
</feature>
<dbReference type="Pfam" id="PF16860">
    <property type="entry name" value="CX9C"/>
    <property type="match status" value="1"/>
</dbReference>
<proteinExistence type="predicted"/>
<dbReference type="InterPro" id="IPR052848">
    <property type="entry name" value="CHCH_domain-containing_protein"/>
</dbReference>
<evidence type="ECO:0000313" key="2">
    <source>
        <dbReference type="EMBL" id="GIX82714.1"/>
    </source>
</evidence>
<organism evidence="2 3">
    <name type="scientific">Caerostris darwini</name>
    <dbReference type="NCBI Taxonomy" id="1538125"/>
    <lineage>
        <taxon>Eukaryota</taxon>
        <taxon>Metazoa</taxon>
        <taxon>Ecdysozoa</taxon>
        <taxon>Arthropoda</taxon>
        <taxon>Chelicerata</taxon>
        <taxon>Arachnida</taxon>
        <taxon>Araneae</taxon>
        <taxon>Araneomorphae</taxon>
        <taxon>Entelegynae</taxon>
        <taxon>Araneoidea</taxon>
        <taxon>Araneidae</taxon>
        <taxon>Caerostris</taxon>
    </lineage>
</organism>
<dbReference type="Gene3D" id="1.10.287.2900">
    <property type="match status" value="2"/>
</dbReference>
<dbReference type="GO" id="GO:0005758">
    <property type="term" value="C:mitochondrial intermembrane space"/>
    <property type="evidence" value="ECO:0007669"/>
    <property type="project" value="TreeGrafter"/>
</dbReference>
<dbReference type="AlphaFoldDB" id="A0AAV4NED5"/>
<accession>A0AAV4NED5</accession>
<keyword evidence="3" id="KW-1185">Reference proteome</keyword>
<evidence type="ECO:0000259" key="1">
    <source>
        <dbReference type="Pfam" id="PF16860"/>
    </source>
</evidence>
<dbReference type="Proteomes" id="UP001054837">
    <property type="component" value="Unassembled WGS sequence"/>
</dbReference>
<dbReference type="PANTHER" id="PTHR47106">
    <property type="entry name" value="COILED-COIL-HELIX-COILED-COIL-HELIX DOMAIN-CONTAINING PROTEIN 5"/>
    <property type="match status" value="1"/>
</dbReference>
<protein>
    <submittedName>
        <fullName evidence="2">CX9C domain-containing protein</fullName>
    </submittedName>
</protein>
<dbReference type="PANTHER" id="PTHR47106:SF1">
    <property type="entry name" value="COILED-COIL-HELIX-COILED-COIL-HELIX DOMAIN-CONTAINING PROTEIN 5"/>
    <property type="match status" value="1"/>
</dbReference>
<dbReference type="EMBL" id="BPLQ01001535">
    <property type="protein sequence ID" value="GIX82714.1"/>
    <property type="molecule type" value="Genomic_DNA"/>
</dbReference>
<comment type="caution">
    <text evidence="2">The sequence shown here is derived from an EMBL/GenBank/DDBJ whole genome shotgun (WGS) entry which is preliminary data.</text>
</comment>
<dbReference type="GO" id="GO:0045333">
    <property type="term" value="P:cellular respiration"/>
    <property type="evidence" value="ECO:0007669"/>
    <property type="project" value="TreeGrafter"/>
</dbReference>
<gene>
    <name evidence="2" type="primary">AVEN_224955_1</name>
    <name evidence="2" type="ORF">CDAR_285031</name>
</gene>
<name>A0AAV4NED5_9ARAC</name>
<reference evidence="2 3" key="1">
    <citation type="submission" date="2021-06" db="EMBL/GenBank/DDBJ databases">
        <title>Caerostris darwini draft genome.</title>
        <authorList>
            <person name="Kono N."/>
            <person name="Arakawa K."/>
        </authorList>
    </citation>
    <scope>NUCLEOTIDE SEQUENCE [LARGE SCALE GENOMIC DNA]</scope>
</reference>
<sequence length="124" mass="14423">MVESDLLFNDKSNIDKYLICGSKMEGKAMKIVNSHCSSLMQRYTQCVDRYPNVWNTACSHQRHELARCSETHPIMMKAKMKCSSVFEKYQKCHERYPHDHSRCSFRFNEFLNCVENVAANSASS</sequence>